<dbReference type="KEGG" id="hlr:HALLA_18145"/>
<dbReference type="HOGENOM" id="CLU_191137_1_0_2"/>
<evidence type="ECO:0000313" key="1">
    <source>
        <dbReference type="EMBL" id="AHG00432.1"/>
    </source>
</evidence>
<sequence length="81" mass="8838">MGGGHRRWATVTDSRRPLLLDIVAVLERHGLPPDAYRLGDEIDPEAVERVLESGGPDTEVRCSVRDVPLVVTPDGPRVIDA</sequence>
<keyword evidence="2" id="KW-1185">Reference proteome</keyword>
<dbReference type="Proteomes" id="UP000019024">
    <property type="component" value="Chromosome"/>
</dbReference>
<protein>
    <recommendedName>
        <fullName evidence="3">Halobacterial output domain-containing protein</fullName>
    </recommendedName>
</protein>
<dbReference type="EMBL" id="CP007055">
    <property type="protein sequence ID" value="AHG00432.1"/>
    <property type="molecule type" value="Genomic_DNA"/>
</dbReference>
<proteinExistence type="predicted"/>
<reference evidence="1 2" key="1">
    <citation type="submission" date="2014-01" db="EMBL/GenBank/DDBJ databases">
        <authorList>
            <consortium name="DOE Joint Genome Institute"/>
            <person name="Anderson I."/>
            <person name="Huntemann M."/>
            <person name="Han J."/>
            <person name="Chen A."/>
            <person name="Kyrpides N."/>
            <person name="Mavromatis K."/>
            <person name="Markowitz V."/>
            <person name="Palaniappan K."/>
            <person name="Ivanova N."/>
            <person name="Schaumberg A."/>
            <person name="Pati A."/>
            <person name="Liolios K."/>
            <person name="Nordberg H.P."/>
            <person name="Cantor M.N."/>
            <person name="Hua S.X."/>
            <person name="Woyke T."/>
        </authorList>
    </citation>
    <scope>NUCLEOTIDE SEQUENCE [LARGE SCALE GENOMIC DNA]</scope>
    <source>
        <strain evidence="1 2">XH-48</strain>
    </source>
</reference>
<dbReference type="AlphaFoldDB" id="W0JT03"/>
<organism evidence="1 2">
    <name type="scientific">Halostagnicola larsenii XH-48</name>
    <dbReference type="NCBI Taxonomy" id="797299"/>
    <lineage>
        <taxon>Archaea</taxon>
        <taxon>Methanobacteriati</taxon>
        <taxon>Methanobacteriota</taxon>
        <taxon>Stenosarchaea group</taxon>
        <taxon>Halobacteria</taxon>
        <taxon>Halobacteriales</taxon>
        <taxon>Natrialbaceae</taxon>
        <taxon>Halostagnicola</taxon>
    </lineage>
</organism>
<name>W0JT03_9EURY</name>
<evidence type="ECO:0008006" key="3">
    <source>
        <dbReference type="Google" id="ProtNLM"/>
    </source>
</evidence>
<accession>W0JT03</accession>
<gene>
    <name evidence="1" type="ORF">HALLA_18145</name>
</gene>
<evidence type="ECO:0000313" key="2">
    <source>
        <dbReference type="Proteomes" id="UP000019024"/>
    </source>
</evidence>